<dbReference type="EMBL" id="JAJEPU010000008">
    <property type="protein sequence ID" value="MCC2164068.1"/>
    <property type="molecule type" value="Genomic_DNA"/>
</dbReference>
<reference evidence="2" key="1">
    <citation type="submission" date="2021-10" db="EMBL/GenBank/DDBJ databases">
        <title>Anaerobic single-cell dispensing facilitates the cultivation of human gut bacteria.</title>
        <authorList>
            <person name="Afrizal A."/>
        </authorList>
    </citation>
    <scope>NUCLEOTIDE SEQUENCE</scope>
    <source>
        <strain evidence="2">CLA-AA-H274</strain>
    </source>
</reference>
<evidence type="ECO:0000313" key="2">
    <source>
        <dbReference type="EMBL" id="MCC2164068.1"/>
    </source>
</evidence>
<proteinExistence type="predicted"/>
<protein>
    <submittedName>
        <fullName evidence="2">Uncharacterized protein</fullName>
    </submittedName>
</protein>
<accession>A0AAE3ALP7</accession>
<name>A0AAE3ALP7_9FIRM</name>
<comment type="caution">
    <text evidence="2">The sequence shown here is derived from an EMBL/GenBank/DDBJ whole genome shotgun (WGS) entry which is preliminary data.</text>
</comment>
<gene>
    <name evidence="2" type="ORF">LKD32_04065</name>
</gene>
<feature type="compositionally biased region" description="Low complexity" evidence="1">
    <location>
        <begin position="163"/>
        <end position="180"/>
    </location>
</feature>
<dbReference type="Proteomes" id="UP001198962">
    <property type="component" value="Unassembled WGS sequence"/>
</dbReference>
<dbReference type="RefSeq" id="WP_308450799.1">
    <property type="nucleotide sequence ID" value="NZ_JAJEPU010000008.1"/>
</dbReference>
<feature type="compositionally biased region" description="Basic and acidic residues" evidence="1">
    <location>
        <begin position="185"/>
        <end position="195"/>
    </location>
</feature>
<keyword evidence="3" id="KW-1185">Reference proteome</keyword>
<sequence length="301" mass="32701">MAFLFATCVVVASCPTVKVWASEKSESKKTKIGKVWLVVDADVGIKADVSGDVYVTPDGGNTDRYRIDDVQLVNDGGEEFSNTNPPEFEITLVSQDEEEYYFAKTGSSAVRLDLATTAKSKYDKVELISAKRQNDNSELVIRGRLIFDKKADTRKVNSPAVSGTAGTTETTGATVIGAGTSVEAGTDRTGTDQRTDSSNSGTGSNTEKVRGWDPSVKGRAVWAPVESAKYYQIFLVKDGREIGIMRSIYRTNYDFSELLPGAGTYQFKVRSVRSGNNAKSDWVLSNVMTVQEDGSFSIQGQ</sequence>
<organism evidence="2 3">
    <name type="scientific">Brotaphodocola catenula</name>
    <dbReference type="NCBI Taxonomy" id="2885361"/>
    <lineage>
        <taxon>Bacteria</taxon>
        <taxon>Bacillati</taxon>
        <taxon>Bacillota</taxon>
        <taxon>Clostridia</taxon>
        <taxon>Lachnospirales</taxon>
        <taxon>Lachnospiraceae</taxon>
        <taxon>Brotaphodocola</taxon>
    </lineage>
</organism>
<dbReference type="AlphaFoldDB" id="A0AAE3ALP7"/>
<evidence type="ECO:0000313" key="3">
    <source>
        <dbReference type="Proteomes" id="UP001198962"/>
    </source>
</evidence>
<evidence type="ECO:0000256" key="1">
    <source>
        <dbReference type="SAM" id="MobiDB-lite"/>
    </source>
</evidence>
<feature type="compositionally biased region" description="Low complexity" evidence="1">
    <location>
        <begin position="196"/>
        <end position="206"/>
    </location>
</feature>
<feature type="region of interest" description="Disordered" evidence="1">
    <location>
        <begin position="157"/>
        <end position="211"/>
    </location>
</feature>